<reference evidence="2 3" key="1">
    <citation type="submission" date="2019-12" db="EMBL/GenBank/DDBJ databases">
        <authorList>
            <person name="Zhao J."/>
        </authorList>
    </citation>
    <scope>NUCLEOTIDE SEQUENCE [LARGE SCALE GENOMIC DNA]</scope>
    <source>
        <strain evidence="2 3">S-15</strain>
    </source>
</reference>
<feature type="transmembrane region" description="Helical" evidence="1">
    <location>
        <begin position="70"/>
        <end position="88"/>
    </location>
</feature>
<dbReference type="AlphaFoldDB" id="A0A6N9NI44"/>
<dbReference type="Proteomes" id="UP000470771">
    <property type="component" value="Unassembled WGS sequence"/>
</dbReference>
<dbReference type="InterPro" id="IPR018750">
    <property type="entry name" value="DUF2306_membrane"/>
</dbReference>
<keyword evidence="1" id="KW-0812">Transmembrane</keyword>
<dbReference type="EMBL" id="WWNE01000005">
    <property type="protein sequence ID" value="NBG65502.1"/>
    <property type="molecule type" value="Genomic_DNA"/>
</dbReference>
<protein>
    <submittedName>
        <fullName evidence="2">DUF2306 domain-containing protein</fullName>
    </submittedName>
</protein>
<evidence type="ECO:0000313" key="3">
    <source>
        <dbReference type="Proteomes" id="UP000470771"/>
    </source>
</evidence>
<comment type="caution">
    <text evidence="2">The sequence shown here is derived from an EMBL/GenBank/DDBJ whole genome shotgun (WGS) entry which is preliminary data.</text>
</comment>
<gene>
    <name evidence="2" type="ORF">GQN54_05205</name>
</gene>
<keyword evidence="1" id="KW-1133">Transmembrane helix</keyword>
<keyword evidence="3" id="KW-1185">Reference proteome</keyword>
<feature type="transmembrane region" description="Helical" evidence="1">
    <location>
        <begin position="135"/>
        <end position="156"/>
    </location>
</feature>
<dbReference type="Pfam" id="PF10067">
    <property type="entry name" value="DUF2306"/>
    <property type="match status" value="1"/>
</dbReference>
<feature type="transmembrane region" description="Helical" evidence="1">
    <location>
        <begin position="29"/>
        <end position="50"/>
    </location>
</feature>
<organism evidence="2 3">
    <name type="scientific">Acidiluteibacter ferrifornacis</name>
    <dbReference type="NCBI Taxonomy" id="2692424"/>
    <lineage>
        <taxon>Bacteria</taxon>
        <taxon>Pseudomonadati</taxon>
        <taxon>Bacteroidota</taxon>
        <taxon>Flavobacteriia</taxon>
        <taxon>Flavobacteriales</taxon>
        <taxon>Cryomorphaceae</taxon>
        <taxon>Acidiluteibacter</taxon>
    </lineage>
</organism>
<sequence>MILITIQYIPIDFNTAFLGIKQNEIKLPYYQLAFFTHVYTSIFTLLLGFFQFSSTIRIKYPKLHRSIGKFYIGIIVILAGPSGLVMGYHANGGIYSQTSFCLLSILWIYFSLMAYKYAQTKKWTFHKNFIYRSYALTLSAISLRLFKWIIVGTFALPPMDTYQIVSWLGWIVNIGIAELIIRFRK</sequence>
<feature type="transmembrane region" description="Helical" evidence="1">
    <location>
        <begin position="94"/>
        <end position="115"/>
    </location>
</feature>
<evidence type="ECO:0000313" key="2">
    <source>
        <dbReference type="EMBL" id="NBG65502.1"/>
    </source>
</evidence>
<accession>A0A6N9NI44</accession>
<keyword evidence="1" id="KW-0472">Membrane</keyword>
<name>A0A6N9NI44_9FLAO</name>
<evidence type="ECO:0000256" key="1">
    <source>
        <dbReference type="SAM" id="Phobius"/>
    </source>
</evidence>
<proteinExistence type="predicted"/>
<feature type="transmembrane region" description="Helical" evidence="1">
    <location>
        <begin position="162"/>
        <end position="181"/>
    </location>
</feature>